<organism evidence="2 3">
    <name type="scientific">Artemisia annua</name>
    <name type="common">Sweet wormwood</name>
    <dbReference type="NCBI Taxonomy" id="35608"/>
    <lineage>
        <taxon>Eukaryota</taxon>
        <taxon>Viridiplantae</taxon>
        <taxon>Streptophyta</taxon>
        <taxon>Embryophyta</taxon>
        <taxon>Tracheophyta</taxon>
        <taxon>Spermatophyta</taxon>
        <taxon>Magnoliopsida</taxon>
        <taxon>eudicotyledons</taxon>
        <taxon>Gunneridae</taxon>
        <taxon>Pentapetalae</taxon>
        <taxon>asterids</taxon>
        <taxon>campanulids</taxon>
        <taxon>Asterales</taxon>
        <taxon>Asteraceae</taxon>
        <taxon>Asteroideae</taxon>
        <taxon>Anthemideae</taxon>
        <taxon>Artemisiinae</taxon>
        <taxon>Artemisia</taxon>
    </lineage>
</organism>
<dbReference type="EMBL" id="PKPP01002557">
    <property type="protein sequence ID" value="PWA74490.1"/>
    <property type="molecule type" value="Genomic_DNA"/>
</dbReference>
<gene>
    <name evidence="2" type="ORF">CTI12_AA252670</name>
</gene>
<reference evidence="2 3" key="1">
    <citation type="journal article" date="2018" name="Mol. Plant">
        <title>The genome of Artemisia annua provides insight into the evolution of Asteraceae family and artemisinin biosynthesis.</title>
        <authorList>
            <person name="Shen Q."/>
            <person name="Zhang L."/>
            <person name="Liao Z."/>
            <person name="Wang S."/>
            <person name="Yan T."/>
            <person name="Shi P."/>
            <person name="Liu M."/>
            <person name="Fu X."/>
            <person name="Pan Q."/>
            <person name="Wang Y."/>
            <person name="Lv Z."/>
            <person name="Lu X."/>
            <person name="Zhang F."/>
            <person name="Jiang W."/>
            <person name="Ma Y."/>
            <person name="Chen M."/>
            <person name="Hao X."/>
            <person name="Li L."/>
            <person name="Tang Y."/>
            <person name="Lv G."/>
            <person name="Zhou Y."/>
            <person name="Sun X."/>
            <person name="Brodelius P.E."/>
            <person name="Rose J.K.C."/>
            <person name="Tang K."/>
        </authorList>
    </citation>
    <scope>NUCLEOTIDE SEQUENCE [LARGE SCALE GENOMIC DNA]</scope>
    <source>
        <strain evidence="3">cv. Huhao1</strain>
        <tissue evidence="2">Leaf</tissue>
    </source>
</reference>
<accession>A0A2U1NM06</accession>
<dbReference type="PANTHER" id="PTHR33070">
    <property type="entry name" value="OS06G0725500 PROTEIN"/>
    <property type="match status" value="1"/>
</dbReference>
<evidence type="ECO:0000256" key="1">
    <source>
        <dbReference type="SAM" id="MobiDB-lite"/>
    </source>
</evidence>
<dbReference type="GO" id="GO:0048367">
    <property type="term" value="P:shoot system development"/>
    <property type="evidence" value="ECO:0007669"/>
    <property type="project" value="InterPro"/>
</dbReference>
<name>A0A2U1NM06_ARTAN</name>
<sequence length="272" mass="31237">MAAASKFSIKSQTKSISLPCRSHPTTFHIEELLNKIKTTSGEAASADAICSSLSLMTTLYKYMDNLLTSSTTQILISHEQNKKWIDELVDESVKFLDICGNVRDMLSETKDHCRDLYSALRRRKGDSNIKNIITKYNCFRKKMKKKIELYSGFPYLSRKIIKELVLESVNICSSLNHKRKKRVHGESSSRGEAGQEEQWDLNVWLQWWTAERKIKATKKARIQLAKDEKEFSRSKAVIAEEEDDSSDVPFDGLSYEDAHLAFDREKSPKLDD</sequence>
<dbReference type="GO" id="GO:0048364">
    <property type="term" value="P:root development"/>
    <property type="evidence" value="ECO:0007669"/>
    <property type="project" value="InterPro"/>
</dbReference>
<proteinExistence type="predicted"/>
<protein>
    <submittedName>
        <fullName evidence="2">Uncharacterized protein</fullName>
    </submittedName>
</protein>
<feature type="region of interest" description="Disordered" evidence="1">
    <location>
        <begin position="225"/>
        <end position="252"/>
    </location>
</feature>
<dbReference type="Proteomes" id="UP000245207">
    <property type="component" value="Unassembled WGS sequence"/>
</dbReference>
<dbReference type="Pfam" id="PF03087">
    <property type="entry name" value="BPS1"/>
    <property type="match status" value="1"/>
</dbReference>
<evidence type="ECO:0000313" key="3">
    <source>
        <dbReference type="Proteomes" id="UP000245207"/>
    </source>
</evidence>
<keyword evidence="3" id="KW-1185">Reference proteome</keyword>
<evidence type="ECO:0000313" key="2">
    <source>
        <dbReference type="EMBL" id="PWA74490.1"/>
    </source>
</evidence>
<dbReference type="AlphaFoldDB" id="A0A2U1NM06"/>
<dbReference type="InterPro" id="IPR004320">
    <property type="entry name" value="BPS1_pln"/>
</dbReference>
<dbReference type="PANTHER" id="PTHR33070:SF109">
    <property type="entry name" value="DOMAIN PROTEIN, PUTATIVE (DUF241)-RELATED"/>
    <property type="match status" value="1"/>
</dbReference>
<comment type="caution">
    <text evidence="2">The sequence shown here is derived from an EMBL/GenBank/DDBJ whole genome shotgun (WGS) entry which is preliminary data.</text>
</comment>
<dbReference type="OrthoDB" id="1701699at2759"/>
<dbReference type="STRING" id="35608.A0A2U1NM06"/>